<dbReference type="InterPro" id="IPR050659">
    <property type="entry name" value="Peptidase_M24B"/>
</dbReference>
<gene>
    <name evidence="2" type="ordered locus">TREAZ_1630</name>
</gene>
<dbReference type="InterPro" id="IPR036005">
    <property type="entry name" value="Creatinase/aminopeptidase-like"/>
</dbReference>
<dbReference type="Gene3D" id="3.90.230.10">
    <property type="entry name" value="Creatinase/methionine aminopeptidase superfamily"/>
    <property type="match status" value="1"/>
</dbReference>
<dbReference type="KEGG" id="taz:TREAZ_1630"/>
<evidence type="ECO:0000313" key="2">
    <source>
        <dbReference type="EMBL" id="AEF83091.1"/>
    </source>
</evidence>
<dbReference type="AlphaFoldDB" id="F5YDC5"/>
<dbReference type="STRING" id="545695.TREAZ_1630"/>
<keyword evidence="3" id="KW-1185">Reference proteome</keyword>
<dbReference type="FunCoup" id="F5YDC5">
    <property type="interactions" value="389"/>
</dbReference>
<reference evidence="2 3" key="2">
    <citation type="journal article" date="2011" name="ISME J.">
        <title>RNA-seq reveals cooperative metabolic interactions between two termite-gut spirochete species in co-culture.</title>
        <authorList>
            <person name="Rosenthal A.Z."/>
            <person name="Matson E.G."/>
            <person name="Eldar A."/>
            <person name="Leadbetter J.R."/>
        </authorList>
    </citation>
    <scope>NUCLEOTIDE SEQUENCE [LARGE SCALE GENOMIC DNA]</scope>
    <source>
        <strain evidence="3">ATCC BAA-888 / DSM 13862 / ZAS-9</strain>
    </source>
</reference>
<dbReference type="PANTHER" id="PTHR46112">
    <property type="entry name" value="AMINOPEPTIDASE"/>
    <property type="match status" value="1"/>
</dbReference>
<accession>F5YDC5</accession>
<feature type="domain" description="Peptidase M24" evidence="1">
    <location>
        <begin position="154"/>
        <end position="358"/>
    </location>
</feature>
<dbReference type="RefSeq" id="WP_015710390.1">
    <property type="nucleotide sequence ID" value="NC_015577.1"/>
</dbReference>
<dbReference type="OrthoDB" id="9806388at2"/>
<dbReference type="EMBL" id="CP001841">
    <property type="protein sequence ID" value="AEF83091.1"/>
    <property type="molecule type" value="Genomic_DNA"/>
</dbReference>
<name>F5YDC5_LEAAZ</name>
<evidence type="ECO:0000313" key="3">
    <source>
        <dbReference type="Proteomes" id="UP000009222"/>
    </source>
</evidence>
<dbReference type="HOGENOM" id="CLU_017266_4_2_12"/>
<dbReference type="Proteomes" id="UP000009222">
    <property type="component" value="Chromosome"/>
</dbReference>
<keyword evidence="2" id="KW-0645">Protease</keyword>
<organism evidence="2 3">
    <name type="scientific">Leadbettera azotonutricia (strain ATCC BAA-888 / DSM 13862 / ZAS-9)</name>
    <name type="common">Treponema azotonutricium</name>
    <dbReference type="NCBI Taxonomy" id="545695"/>
    <lineage>
        <taxon>Bacteria</taxon>
        <taxon>Pseudomonadati</taxon>
        <taxon>Spirochaetota</taxon>
        <taxon>Spirochaetia</taxon>
        <taxon>Spirochaetales</taxon>
        <taxon>Breznakiellaceae</taxon>
        <taxon>Leadbettera</taxon>
    </lineage>
</organism>
<protein>
    <submittedName>
        <fullName evidence="2">Xaa-Pro aminopeptidase</fullName>
    </submittedName>
</protein>
<dbReference type="GO" id="GO:0004177">
    <property type="term" value="F:aminopeptidase activity"/>
    <property type="evidence" value="ECO:0007669"/>
    <property type="project" value="UniProtKB-KW"/>
</dbReference>
<dbReference type="eggNOG" id="COG0006">
    <property type="taxonomic scope" value="Bacteria"/>
</dbReference>
<proteinExistence type="predicted"/>
<evidence type="ECO:0000259" key="1">
    <source>
        <dbReference type="Pfam" id="PF00557"/>
    </source>
</evidence>
<dbReference type="SUPFAM" id="SSF55920">
    <property type="entry name" value="Creatinase/aminopeptidase"/>
    <property type="match status" value="1"/>
</dbReference>
<dbReference type="PANTHER" id="PTHR46112:SF2">
    <property type="entry name" value="XAA-PRO AMINOPEPTIDASE P-RELATED"/>
    <property type="match status" value="1"/>
</dbReference>
<reference evidence="3" key="1">
    <citation type="submission" date="2009-12" db="EMBL/GenBank/DDBJ databases">
        <title>Complete sequence of Treponema azotonutricium strain ZAS-9.</title>
        <authorList>
            <person name="Tetu S.G."/>
            <person name="Matson E."/>
            <person name="Ren Q."/>
            <person name="Seshadri R."/>
            <person name="Elbourne L."/>
            <person name="Hassan K.A."/>
            <person name="Durkin A."/>
            <person name="Radune D."/>
            <person name="Mohamoud Y."/>
            <person name="Shay R."/>
            <person name="Jin S."/>
            <person name="Zhang X."/>
            <person name="Lucey K."/>
            <person name="Ballor N.R."/>
            <person name="Ottesen E."/>
            <person name="Rosenthal R."/>
            <person name="Allen A."/>
            <person name="Leadbetter J.R."/>
            <person name="Paulsen I.T."/>
        </authorList>
    </citation>
    <scope>NUCLEOTIDE SEQUENCE [LARGE SCALE GENOMIC DNA]</scope>
    <source>
        <strain evidence="3">ATCC BAA-888 / DSM 13862 / ZAS-9</strain>
    </source>
</reference>
<dbReference type="InParanoid" id="F5YDC5"/>
<sequence>MSIYQTRREQIYDWMARESITLVMISDFEDRRDPSVRWLSGQPGDALLFLSVDRKSLLVPWDINMAMLYANVDSFIPYSEFNRSSIKAIKGAAALFKTPLGSRVEIPPTTPYPQFLKYIEAVTDFDIICRDNGASPEMEKARAVKDSEELKIYQKVSAFTCDITDLLEKQVRAGKLKTEADIAHFIDAEGRKRGCEGTGFETLAAGPDRSFGIHCFPAYTGGAFGGQGLSILDYGLKHAGYTSDVTLTFAREPLSKQQEKMLTLVEKAYNLALAMASPGIATRDIALAVEAHFAKAKKFMPHGLGHGIGLEAHEAPNVNTRAENSWVLEPGMIITLEPGLYDPVQGGCRLENDVLITETGAEVLTNSRIIRL</sequence>
<keyword evidence="2" id="KW-0378">Hydrolase</keyword>
<dbReference type="InterPro" id="IPR000994">
    <property type="entry name" value="Pept_M24"/>
</dbReference>
<keyword evidence="2" id="KW-0031">Aminopeptidase</keyword>
<dbReference type="Pfam" id="PF00557">
    <property type="entry name" value="Peptidase_M24"/>
    <property type="match status" value="1"/>
</dbReference>